<evidence type="ECO:0000313" key="8">
    <source>
        <dbReference type="EMBL" id="MDY7220045.1"/>
    </source>
</evidence>
<keyword evidence="4" id="KW-0238">DNA-binding</keyword>
<comment type="caution">
    <text evidence="8">The sequence shown here is derived from an EMBL/GenBank/DDBJ whole genome shotgun (WGS) entry which is preliminary data.</text>
</comment>
<evidence type="ECO:0000259" key="6">
    <source>
        <dbReference type="Pfam" id="PF01385"/>
    </source>
</evidence>
<protein>
    <submittedName>
        <fullName evidence="8">Transposase</fullName>
    </submittedName>
</protein>
<evidence type="ECO:0000259" key="7">
    <source>
        <dbReference type="Pfam" id="PF07282"/>
    </source>
</evidence>
<organism evidence="8 9">
    <name type="scientific">Denitrificimonas halotolerans</name>
    <dbReference type="NCBI Taxonomy" id="3098930"/>
    <lineage>
        <taxon>Bacteria</taxon>
        <taxon>Pseudomonadati</taxon>
        <taxon>Pseudomonadota</taxon>
        <taxon>Gammaproteobacteria</taxon>
        <taxon>Pseudomonadales</taxon>
        <taxon>Pseudomonadaceae</taxon>
        <taxon>Denitrificimonas</taxon>
    </lineage>
</organism>
<dbReference type="InterPro" id="IPR051399">
    <property type="entry name" value="RNA-guided_DNA_endo/Transpos"/>
</dbReference>
<name>A0ABU5GTL8_9GAMM</name>
<evidence type="ECO:0000256" key="3">
    <source>
        <dbReference type="ARBA" id="ARBA00022578"/>
    </source>
</evidence>
<dbReference type="Pfam" id="PF01385">
    <property type="entry name" value="OrfB_IS605"/>
    <property type="match status" value="1"/>
</dbReference>
<evidence type="ECO:0000256" key="1">
    <source>
        <dbReference type="ARBA" id="ARBA00008761"/>
    </source>
</evidence>
<dbReference type="Pfam" id="PF07282">
    <property type="entry name" value="Cas12f1-like_TNB"/>
    <property type="match status" value="1"/>
</dbReference>
<dbReference type="InterPro" id="IPR001959">
    <property type="entry name" value="Transposase"/>
</dbReference>
<keyword evidence="5" id="KW-0233">DNA recombination</keyword>
<accession>A0ABU5GTL8</accession>
<comment type="similarity">
    <text evidence="1">In the C-terminal section; belongs to the transposase 35 family.</text>
</comment>
<dbReference type="NCBIfam" id="NF040570">
    <property type="entry name" value="guided_TnpB"/>
    <property type="match status" value="1"/>
</dbReference>
<dbReference type="Proteomes" id="UP001294570">
    <property type="component" value="Unassembled WGS sequence"/>
</dbReference>
<gene>
    <name evidence="8" type="ORF">TOI97_10775</name>
</gene>
<dbReference type="PANTHER" id="PTHR30405">
    <property type="entry name" value="TRANSPOSASE"/>
    <property type="match status" value="1"/>
</dbReference>
<proteinExistence type="inferred from homology"/>
<dbReference type="PANTHER" id="PTHR30405:SF25">
    <property type="entry name" value="RNA-GUIDED DNA ENDONUCLEASE INSQ-RELATED"/>
    <property type="match status" value="1"/>
</dbReference>
<keyword evidence="3" id="KW-0815">Transposition</keyword>
<comment type="similarity">
    <text evidence="2">In the N-terminal section; belongs to the transposase 2 family.</text>
</comment>
<feature type="domain" description="Probable transposase IS891/IS1136/IS1341" evidence="6">
    <location>
        <begin position="157"/>
        <end position="250"/>
    </location>
</feature>
<dbReference type="InterPro" id="IPR010095">
    <property type="entry name" value="Cas12f1-like_TNB"/>
</dbReference>
<evidence type="ECO:0000256" key="2">
    <source>
        <dbReference type="ARBA" id="ARBA00011044"/>
    </source>
</evidence>
<evidence type="ECO:0000256" key="4">
    <source>
        <dbReference type="ARBA" id="ARBA00023125"/>
    </source>
</evidence>
<feature type="domain" description="Cas12f1-like TNB" evidence="7">
    <location>
        <begin position="268"/>
        <end position="339"/>
    </location>
</feature>
<evidence type="ECO:0000313" key="9">
    <source>
        <dbReference type="Proteomes" id="UP001294570"/>
    </source>
</evidence>
<sequence length="354" mass="39936">MIKHTKTLKVQVQDRHVPLLNRMARSVNFVWNFVNELSRRSIKERGVFLSAYDMHPYTKGADKELGLHSQTLQCIAGEYVTRRKQFNKVRLNWRKSGGVRRSLGWIPVNTGAAQWKNGQVYHNGHYFKVWDSYGLSQYKFRSGSFNEDARGRWYFIVVVDVEVEPSKGQDRIGIELGLTDTATCSDGIKLEAGRFYRGLEEKLAIAQRARNKTQVKTIHAKIANRRKDALHKFSRKLINRCGEIYVGNVSSLKLVKTTMAKSVLDAGWGQLKTMLDYKCAHADIVFKEVNEAYTTQTCSHCGSLPELRPKGIAGLGIRKWTCSGCGVAHDRDINAARNILAAGHGRLAVGILVL</sequence>
<keyword evidence="9" id="KW-1185">Reference proteome</keyword>
<evidence type="ECO:0000256" key="5">
    <source>
        <dbReference type="ARBA" id="ARBA00023172"/>
    </source>
</evidence>
<dbReference type="RefSeq" id="WP_321554131.1">
    <property type="nucleotide sequence ID" value="NZ_JAXIVU010000017.1"/>
</dbReference>
<dbReference type="EMBL" id="JAXIVU010000017">
    <property type="protein sequence ID" value="MDY7220045.1"/>
    <property type="molecule type" value="Genomic_DNA"/>
</dbReference>
<reference evidence="8 9" key="1">
    <citation type="submission" date="2023-12" db="EMBL/GenBank/DDBJ databases">
        <title>Denitrificimonas halotolerans sp. nov.,a novel species isolated from landfill leachate.</title>
        <authorList>
            <person name="Wang S."/>
        </authorList>
    </citation>
    <scope>NUCLEOTIDE SEQUENCE [LARGE SCALE GENOMIC DNA]</scope>
    <source>
        <strain evidence="8 9">JX-1</strain>
    </source>
</reference>